<keyword evidence="5" id="KW-0378">Hydrolase</keyword>
<feature type="signal peptide" evidence="7">
    <location>
        <begin position="1"/>
        <end position="32"/>
    </location>
</feature>
<reference evidence="9 10" key="1">
    <citation type="submission" date="2024-03" db="EMBL/GenBank/DDBJ databases">
        <title>Community enrichment and isolation of bacterial strains for fucoidan degradation.</title>
        <authorList>
            <person name="Sichert A."/>
        </authorList>
    </citation>
    <scope>NUCLEOTIDE SEQUENCE [LARGE SCALE GENOMIC DNA]</scope>
    <source>
        <strain evidence="9 10">AS12</strain>
    </source>
</reference>
<evidence type="ECO:0000313" key="10">
    <source>
        <dbReference type="Proteomes" id="UP001461163"/>
    </source>
</evidence>
<dbReference type="SUPFAM" id="SSF53649">
    <property type="entry name" value="Alkaline phosphatase-like"/>
    <property type="match status" value="1"/>
</dbReference>
<evidence type="ECO:0000256" key="4">
    <source>
        <dbReference type="ARBA" id="ARBA00022729"/>
    </source>
</evidence>
<dbReference type="Gene3D" id="3.30.1120.10">
    <property type="match status" value="1"/>
</dbReference>
<dbReference type="Pfam" id="PF00884">
    <property type="entry name" value="Sulfatase"/>
    <property type="match status" value="1"/>
</dbReference>
<evidence type="ECO:0000256" key="6">
    <source>
        <dbReference type="ARBA" id="ARBA00022837"/>
    </source>
</evidence>
<comment type="similarity">
    <text evidence="2">Belongs to the sulfatase family.</text>
</comment>
<feature type="chain" id="PRO_5045257301" evidence="7">
    <location>
        <begin position="33"/>
        <end position="510"/>
    </location>
</feature>
<dbReference type="Gene3D" id="3.40.720.10">
    <property type="entry name" value="Alkaline Phosphatase, subunit A"/>
    <property type="match status" value="1"/>
</dbReference>
<gene>
    <name evidence="9" type="ORF">WNY77_18045</name>
</gene>
<protein>
    <submittedName>
        <fullName evidence="9">Sulfatase</fullName>
    </submittedName>
</protein>
<evidence type="ECO:0000256" key="5">
    <source>
        <dbReference type="ARBA" id="ARBA00022801"/>
    </source>
</evidence>
<dbReference type="PROSITE" id="PS00523">
    <property type="entry name" value="SULFATASE_1"/>
    <property type="match status" value="1"/>
</dbReference>
<comment type="caution">
    <text evidence="9">The sequence shown here is derived from an EMBL/GenBank/DDBJ whole genome shotgun (WGS) entry which is preliminary data.</text>
</comment>
<dbReference type="RefSeq" id="WP_342882495.1">
    <property type="nucleotide sequence ID" value="NZ_JBBMQS010000012.1"/>
</dbReference>
<evidence type="ECO:0000259" key="8">
    <source>
        <dbReference type="Pfam" id="PF00884"/>
    </source>
</evidence>
<keyword evidence="10" id="KW-1185">Reference proteome</keyword>
<sequence length="510" mass="57933">MFIPFKRRYLQRLSYLFLMMLSVSEGVLTAYAAQIEQKPNVLLILVDDLGYSDIKAYNENSFYDTPHIDKLATESVMFTNGYAANPVCSPSRFALLTGKHPTRGQATDWFPVNDKPARAGYFNPADFNDALPLSEITLAEAFKQYGYKTAFLGKWHLGRTEDLWPEHQGFDVNIAGTKNGHPAAGYFSPYKNSRLTDGPKGEYLTQRLTDEAISLVDEYSKQTAPFFMMLSFYTVHTPLAAPEKDVQKYHAKMRKLPHDKVFQKEEQVWPIADKREVRVKQNHPTYAAMVNQMDTQVGRLLAKLQQEGMDENTLVVFTSDNGGLSTAEGAPTSNLPLRGGKGWLYEGGIRVPLLMKFPQMKHKGSQIHEPVTSTDLYPTLLSATKLDLLPKQHRDGIDLNQYFSPGATRDALMQRPLYFHYPHYSNQGGFPGAAVRQGNWKLIERFEDGRVHLYNLASDIGEQRDLANQEPERVASLRNNLHEWYQQTNARFLNVKGDNTPWVPTIEDKL</sequence>
<proteinExistence type="inferred from homology"/>
<dbReference type="InterPro" id="IPR024607">
    <property type="entry name" value="Sulfatase_CS"/>
</dbReference>
<keyword evidence="6" id="KW-0106">Calcium</keyword>
<evidence type="ECO:0000256" key="7">
    <source>
        <dbReference type="SAM" id="SignalP"/>
    </source>
</evidence>
<comment type="cofactor">
    <cofactor evidence="1">
        <name>Ca(2+)</name>
        <dbReference type="ChEBI" id="CHEBI:29108"/>
    </cofactor>
</comment>
<evidence type="ECO:0000256" key="1">
    <source>
        <dbReference type="ARBA" id="ARBA00001913"/>
    </source>
</evidence>
<dbReference type="CDD" id="cd16144">
    <property type="entry name" value="ARS_like"/>
    <property type="match status" value="1"/>
</dbReference>
<dbReference type="Proteomes" id="UP001461163">
    <property type="component" value="Unassembled WGS sequence"/>
</dbReference>
<dbReference type="InterPro" id="IPR050738">
    <property type="entry name" value="Sulfatase"/>
</dbReference>
<dbReference type="EMBL" id="JBBMQS010000012">
    <property type="protein sequence ID" value="MEM5499320.1"/>
    <property type="molecule type" value="Genomic_DNA"/>
</dbReference>
<evidence type="ECO:0000256" key="2">
    <source>
        <dbReference type="ARBA" id="ARBA00008779"/>
    </source>
</evidence>
<evidence type="ECO:0000256" key="3">
    <source>
        <dbReference type="ARBA" id="ARBA00022723"/>
    </source>
</evidence>
<keyword evidence="4 7" id="KW-0732">Signal</keyword>
<keyword evidence="3" id="KW-0479">Metal-binding</keyword>
<dbReference type="InterPro" id="IPR017850">
    <property type="entry name" value="Alkaline_phosphatase_core_sf"/>
</dbReference>
<dbReference type="PANTHER" id="PTHR42693:SF42">
    <property type="entry name" value="ARYLSULFATASE G"/>
    <property type="match status" value="1"/>
</dbReference>
<dbReference type="PANTHER" id="PTHR42693">
    <property type="entry name" value="ARYLSULFATASE FAMILY MEMBER"/>
    <property type="match status" value="1"/>
</dbReference>
<feature type="domain" description="Sulfatase N-terminal" evidence="8">
    <location>
        <begin position="39"/>
        <end position="384"/>
    </location>
</feature>
<evidence type="ECO:0000313" key="9">
    <source>
        <dbReference type="EMBL" id="MEM5499320.1"/>
    </source>
</evidence>
<accession>A0ABU9SZL4</accession>
<organism evidence="9 10">
    <name type="scientific">Paraglaciecola mesophila</name>
    <dbReference type="NCBI Taxonomy" id="197222"/>
    <lineage>
        <taxon>Bacteria</taxon>
        <taxon>Pseudomonadati</taxon>
        <taxon>Pseudomonadota</taxon>
        <taxon>Gammaproteobacteria</taxon>
        <taxon>Alteromonadales</taxon>
        <taxon>Alteromonadaceae</taxon>
        <taxon>Paraglaciecola</taxon>
    </lineage>
</organism>
<name>A0ABU9SZL4_9ALTE</name>
<dbReference type="InterPro" id="IPR000917">
    <property type="entry name" value="Sulfatase_N"/>
</dbReference>